<dbReference type="Proteomes" id="UP000256964">
    <property type="component" value="Unassembled WGS sequence"/>
</dbReference>
<organism evidence="2 3">
    <name type="scientific">Lentinus brumalis</name>
    <dbReference type="NCBI Taxonomy" id="2498619"/>
    <lineage>
        <taxon>Eukaryota</taxon>
        <taxon>Fungi</taxon>
        <taxon>Dikarya</taxon>
        <taxon>Basidiomycota</taxon>
        <taxon>Agaricomycotina</taxon>
        <taxon>Agaricomycetes</taxon>
        <taxon>Polyporales</taxon>
        <taxon>Polyporaceae</taxon>
        <taxon>Lentinus</taxon>
    </lineage>
</organism>
<keyword evidence="3" id="KW-1185">Reference proteome</keyword>
<accession>A0A371DB54</accession>
<reference evidence="2 3" key="1">
    <citation type="journal article" date="2018" name="Biotechnol. Biofuels">
        <title>Integrative visual omics of the white-rot fungus Polyporus brumalis exposes the biotechnological potential of its oxidative enzymes for delignifying raw plant biomass.</title>
        <authorList>
            <person name="Miyauchi S."/>
            <person name="Rancon A."/>
            <person name="Drula E."/>
            <person name="Hage H."/>
            <person name="Chaduli D."/>
            <person name="Favel A."/>
            <person name="Grisel S."/>
            <person name="Henrissat B."/>
            <person name="Herpoel-Gimbert I."/>
            <person name="Ruiz-Duenas F.J."/>
            <person name="Chevret D."/>
            <person name="Hainaut M."/>
            <person name="Lin J."/>
            <person name="Wang M."/>
            <person name="Pangilinan J."/>
            <person name="Lipzen A."/>
            <person name="Lesage-Meessen L."/>
            <person name="Navarro D."/>
            <person name="Riley R."/>
            <person name="Grigoriev I.V."/>
            <person name="Zhou S."/>
            <person name="Raouche S."/>
            <person name="Rosso M.N."/>
        </authorList>
    </citation>
    <scope>NUCLEOTIDE SEQUENCE [LARGE SCALE GENOMIC DNA]</scope>
    <source>
        <strain evidence="2 3">BRFM 1820</strain>
    </source>
</reference>
<feature type="compositionally biased region" description="Polar residues" evidence="1">
    <location>
        <begin position="1034"/>
        <end position="1043"/>
    </location>
</feature>
<feature type="region of interest" description="Disordered" evidence="1">
    <location>
        <begin position="395"/>
        <end position="439"/>
    </location>
</feature>
<feature type="compositionally biased region" description="Polar residues" evidence="1">
    <location>
        <begin position="1080"/>
        <end position="1091"/>
    </location>
</feature>
<evidence type="ECO:0000256" key="1">
    <source>
        <dbReference type="SAM" id="MobiDB-lite"/>
    </source>
</evidence>
<feature type="region of interest" description="Disordered" evidence="1">
    <location>
        <begin position="1000"/>
        <end position="1048"/>
    </location>
</feature>
<feature type="region of interest" description="Disordered" evidence="1">
    <location>
        <begin position="1064"/>
        <end position="1093"/>
    </location>
</feature>
<feature type="compositionally biased region" description="Low complexity" evidence="1">
    <location>
        <begin position="1066"/>
        <end position="1079"/>
    </location>
</feature>
<evidence type="ECO:0000313" key="2">
    <source>
        <dbReference type="EMBL" id="RDX49757.1"/>
    </source>
</evidence>
<gene>
    <name evidence="2" type="ORF">OH76DRAFT_1515080</name>
</gene>
<proteinExistence type="predicted"/>
<sequence length="1283" mass="141085">MLPSLEDLMQCVSVAESSPSTLQADLQVWTIRHPASLGSMQPGGSMAFSPSYPLAAMGSFPYANTPGMAGSMAASMASMSTPSYMSSSSVPMSPMSIPLSQVPPITAFIHPSARAGNNVAMQRRASAQRNLPQHSPANTLTGSRGGVPSSSRAKAGRSSSSAVASQPKLEVLIVPILHTPTVKHGLVPDLDIRFFQSDVENMLPELRKHKLAFTIGHEHFSSDEDSVYALVHEHLVEHLALHDLALPSDPRASSDTGTDLLDGPRSLSFHNLPWTVLLKSRILQQKDVKFYYKSDLNGYDVNLRLLKGSQMIKHPEDKNHLLLFIAPRFGDMRLRLRLFNLTPGNPPPSHGISFGPGNHKLCSAASGRDRPYPWSHSNGSDIWSYGNSTESAIRSPAGMSPLMPSPIQLLSPAPVPPSQPRLQLASSDGSDSEDSSDLFPDVSVADLVSQVNHEARLRSEQTREATLSLDHGLSVITAARPIAQATMQIWCDILTDLMDANTTEETLEFYGDDLKVVAGALQAYLVYLAQTGSAEEGDILMWTVPSGIQKFSKFASITEVMSTRARFYRAGRGAGAGVERTVLITAVTNMVSDGAYWVDRGAYKIPMFFENNLTNPRRLATWEAFGQLCCLYLFYRKLGPIPVCPTLLMVCLLCSIGPTDDEDFGVLKDRCGGNYGSSAPYMSAVVLPIMSLPMIAAIDQQLAQTLRPWFDLGCNDPTPKEMMHPVLQFVMEILGRNPIEFTSTRTPEDPNSHDNWSCQAFLKVLYQQDTSFLGLREFEVFCRGLMASFPGESDFAQTVTETLDSRDLIPEFVLGLYTRPIDDIDQFIAHRLIFHYTTDQGKKTKGKAKADDMAARQAEQRDVAEQTFVAYFIRYLHGRGHPDHLQLRQTKIIHADDFELKADSKTLRVEMLLRALTDSPMLPLDDMWCIHFSFPHHTEAGPFLIFHTCTDGVDVLLNDDLLDLLLVEPKGDNASDFDAAVHALLHLAPGERRLHLSLVSSHTPTMSESPSEPSRESSPGIEAPDGRPPATAEELSQQLQSLTGREGRPRGFNLMGFVHAGRATQPVASEPAPSSTAASRDTSGQQVQIANLNGGPGIGSQSISVPVLATVTHEQVLDASFGQIQMNYRALDGSQYGTGYVRYLKVAYYEMVCKAVGLTNATQSHVDFYGYKLTRASIAKWLGQPFGTLNNWRTFYTKCHKAYNALAHHDGQLARDTHEELLWQVLRRWIESGPEVLHFDYPHSANGDAIDRSWHTLAVTVKLNKITGGIAKLQDKPVYAALM</sequence>
<evidence type="ECO:0000313" key="3">
    <source>
        <dbReference type="Proteomes" id="UP000256964"/>
    </source>
</evidence>
<name>A0A371DB54_9APHY</name>
<dbReference type="EMBL" id="KZ857403">
    <property type="protein sequence ID" value="RDX49757.1"/>
    <property type="molecule type" value="Genomic_DNA"/>
</dbReference>
<feature type="compositionally biased region" description="Low complexity" evidence="1">
    <location>
        <begin position="149"/>
        <end position="162"/>
    </location>
</feature>
<dbReference type="OrthoDB" id="2757435at2759"/>
<feature type="compositionally biased region" description="Polar residues" evidence="1">
    <location>
        <begin position="125"/>
        <end position="142"/>
    </location>
</feature>
<feature type="compositionally biased region" description="Low complexity" evidence="1">
    <location>
        <begin position="1000"/>
        <end position="1019"/>
    </location>
</feature>
<protein>
    <submittedName>
        <fullName evidence="2">Uncharacterized protein</fullName>
    </submittedName>
</protein>
<feature type="region of interest" description="Disordered" evidence="1">
    <location>
        <begin position="120"/>
        <end position="162"/>
    </location>
</feature>